<organism evidence="2 3">
    <name type="scientific">Letharia columbiana</name>
    <dbReference type="NCBI Taxonomy" id="112416"/>
    <lineage>
        <taxon>Eukaryota</taxon>
        <taxon>Fungi</taxon>
        <taxon>Dikarya</taxon>
        <taxon>Ascomycota</taxon>
        <taxon>Pezizomycotina</taxon>
        <taxon>Lecanoromycetes</taxon>
        <taxon>OSLEUM clade</taxon>
        <taxon>Lecanoromycetidae</taxon>
        <taxon>Lecanorales</taxon>
        <taxon>Lecanorineae</taxon>
        <taxon>Parmeliaceae</taxon>
        <taxon>Letharia</taxon>
    </lineage>
</organism>
<gene>
    <name evidence="2" type="ORF">HO173_009239</name>
</gene>
<feature type="region of interest" description="Disordered" evidence="1">
    <location>
        <begin position="62"/>
        <end position="95"/>
    </location>
</feature>
<evidence type="ECO:0000256" key="1">
    <source>
        <dbReference type="SAM" id="MobiDB-lite"/>
    </source>
</evidence>
<protein>
    <submittedName>
        <fullName evidence="2">Uncharacterized protein</fullName>
    </submittedName>
</protein>
<reference evidence="2 3" key="1">
    <citation type="journal article" date="2020" name="Genomics">
        <title>Complete, high-quality genomes from long-read metagenomic sequencing of two wolf lichen thalli reveals enigmatic genome architecture.</title>
        <authorList>
            <person name="McKenzie S.K."/>
            <person name="Walston R.F."/>
            <person name="Allen J.L."/>
        </authorList>
    </citation>
    <scope>NUCLEOTIDE SEQUENCE [LARGE SCALE GENOMIC DNA]</scope>
    <source>
        <strain evidence="2">WasteWater2</strain>
    </source>
</reference>
<dbReference type="Proteomes" id="UP000578531">
    <property type="component" value="Unassembled WGS sequence"/>
</dbReference>
<proteinExistence type="predicted"/>
<dbReference type="GeneID" id="59290891"/>
<feature type="compositionally biased region" description="Polar residues" evidence="1">
    <location>
        <begin position="8"/>
        <end position="17"/>
    </location>
</feature>
<dbReference type="AlphaFoldDB" id="A0A8H6FQ33"/>
<dbReference type="RefSeq" id="XP_037161997.1">
    <property type="nucleotide sequence ID" value="XM_037311130.1"/>
</dbReference>
<sequence length="135" mass="14650">MASPPTPIQSSPNTQCQLPPGVPSHTTRQQPKHHPCQSPIAPHARKCERIWALRVVMVSSVSYGDSGEEASKEVDGEEGVDGGGEESEGDEEDGALSVLQQRYGKMQKKGKYSAAGPRGFEAFLFDGDDILLHRY</sequence>
<evidence type="ECO:0000313" key="3">
    <source>
        <dbReference type="Proteomes" id="UP000578531"/>
    </source>
</evidence>
<comment type="caution">
    <text evidence="2">The sequence shown here is derived from an EMBL/GenBank/DDBJ whole genome shotgun (WGS) entry which is preliminary data.</text>
</comment>
<accession>A0A8H6FQ33</accession>
<feature type="region of interest" description="Disordered" evidence="1">
    <location>
        <begin position="1"/>
        <end position="41"/>
    </location>
</feature>
<feature type="compositionally biased region" description="Acidic residues" evidence="1">
    <location>
        <begin position="75"/>
        <end position="94"/>
    </location>
</feature>
<keyword evidence="3" id="KW-1185">Reference proteome</keyword>
<name>A0A8H6FQ33_9LECA</name>
<dbReference type="EMBL" id="JACCJC010000047">
    <property type="protein sequence ID" value="KAF6232571.1"/>
    <property type="molecule type" value="Genomic_DNA"/>
</dbReference>
<evidence type="ECO:0000313" key="2">
    <source>
        <dbReference type="EMBL" id="KAF6232571.1"/>
    </source>
</evidence>